<evidence type="ECO:0000313" key="2">
    <source>
        <dbReference type="Proteomes" id="UP000184509"/>
    </source>
</evidence>
<reference evidence="1 2" key="1">
    <citation type="submission" date="2016-11" db="EMBL/GenBank/DDBJ databases">
        <authorList>
            <person name="Jaros S."/>
            <person name="Januszkiewicz K."/>
            <person name="Wedrychowicz H."/>
        </authorList>
    </citation>
    <scope>NUCLEOTIDE SEQUENCE [LARGE SCALE GENOMIC DNA]</scope>
    <source>
        <strain evidence="1 2">DSM 26991</strain>
    </source>
</reference>
<protein>
    <submittedName>
        <fullName evidence="1">Uncharacterized protein</fullName>
    </submittedName>
</protein>
<proteinExistence type="predicted"/>
<dbReference type="Proteomes" id="UP000184509">
    <property type="component" value="Unassembled WGS sequence"/>
</dbReference>
<dbReference type="EMBL" id="FQTV01000006">
    <property type="protein sequence ID" value="SHF19603.1"/>
    <property type="molecule type" value="Genomic_DNA"/>
</dbReference>
<name>A0A1M4ZNI8_9BACE</name>
<sequence>MLAPGCILVILNILYLLKPAGVAVVLCAVTIKLTLSLTIN</sequence>
<accession>A0A1M4ZNI8</accession>
<evidence type="ECO:0000313" key="1">
    <source>
        <dbReference type="EMBL" id="SHF19603.1"/>
    </source>
</evidence>
<organism evidence="1 2">
    <name type="scientific">Bacteroides luti</name>
    <dbReference type="NCBI Taxonomy" id="1297750"/>
    <lineage>
        <taxon>Bacteria</taxon>
        <taxon>Pseudomonadati</taxon>
        <taxon>Bacteroidota</taxon>
        <taxon>Bacteroidia</taxon>
        <taxon>Bacteroidales</taxon>
        <taxon>Bacteroidaceae</taxon>
        <taxon>Bacteroides</taxon>
    </lineage>
</organism>
<gene>
    <name evidence="1" type="ORF">SAMN05444405_1064</name>
</gene>
<dbReference type="AlphaFoldDB" id="A0A1M4ZNI8"/>
<keyword evidence="2" id="KW-1185">Reference proteome</keyword>